<keyword evidence="1" id="KW-1133">Transmembrane helix</keyword>
<keyword evidence="1" id="KW-0812">Transmembrane</keyword>
<keyword evidence="3" id="KW-1185">Reference proteome</keyword>
<feature type="transmembrane region" description="Helical" evidence="1">
    <location>
        <begin position="247"/>
        <end position="264"/>
    </location>
</feature>
<protein>
    <submittedName>
        <fullName evidence="2">Uncharacterized protein</fullName>
    </submittedName>
</protein>
<gene>
    <name evidence="2" type="ORF">GSD1FS_1128</name>
</gene>
<comment type="caution">
    <text evidence="2">The sequence shown here is derived from an EMBL/GenBank/DDBJ whole genome shotgun (WGS) entry which is preliminary data.</text>
</comment>
<dbReference type="AlphaFoldDB" id="A0A7K1J5Q2"/>
<feature type="transmembrane region" description="Helical" evidence="1">
    <location>
        <begin position="329"/>
        <end position="348"/>
    </location>
</feature>
<accession>A0A7K1J5Q2</accession>
<reference evidence="2 3" key="1">
    <citation type="submission" date="2019-09" db="EMBL/GenBank/DDBJ databases">
        <title>Bifidobacterium canis sp. nov., isolated from the digestive tract of German Shepherd dog puppy.</title>
        <authorList>
            <person name="Bunesova V."/>
        </authorList>
    </citation>
    <scope>NUCLEOTIDE SEQUENCE [LARGE SCALE GENOMIC DNA]</scope>
    <source>
        <strain evidence="2 3">GSD1FS</strain>
    </source>
</reference>
<keyword evidence="1" id="KW-0472">Membrane</keyword>
<dbReference type="RefSeq" id="WP_155588722.1">
    <property type="nucleotide sequence ID" value="NZ_WNLP01000004.1"/>
</dbReference>
<dbReference type="Proteomes" id="UP000487882">
    <property type="component" value="Unassembled WGS sequence"/>
</dbReference>
<feature type="transmembrane region" description="Helical" evidence="1">
    <location>
        <begin position="285"/>
        <end position="309"/>
    </location>
</feature>
<organism evidence="2 3">
    <name type="scientific">Bifidobacterium canis</name>
    <dbReference type="NCBI Taxonomy" id="2610880"/>
    <lineage>
        <taxon>Bacteria</taxon>
        <taxon>Bacillati</taxon>
        <taxon>Actinomycetota</taxon>
        <taxon>Actinomycetes</taxon>
        <taxon>Bifidobacteriales</taxon>
        <taxon>Bifidobacteriaceae</taxon>
        <taxon>Bifidobacterium</taxon>
    </lineage>
</organism>
<sequence>MRLRSILSESLRNIGSGTAHAFILFLGVLLCGVLFGGYEAYSVIAMEREALTRVQAMADVDMVVGAEVDGAACDRLATSTGGALQQSGAVRAGAEVAPVSTPGKTLQTYEVTAGMLALVASNEGDATVDTSGIWVPTDVATDFGLSVGSLLHTDHGSSTVSGIYDWPNDGRDTRFAYTFLIPQPASAKTFSECWVRQWPRSEANSQLLYATLNSNGSDERAGIMSINKGFDAHYNANAAYMARITRWIPYLALMLGVIIGIFAVRRRRLEYAGALHSGETKGAQLLTIGIETIIWAGLGSLSAFALINAYCLRMAPADAAAVIASASRAPLAVFAGALLASIISGTAIRQSQLFKLFKQR</sequence>
<feature type="transmembrane region" description="Helical" evidence="1">
    <location>
        <begin position="21"/>
        <end position="38"/>
    </location>
</feature>
<evidence type="ECO:0000313" key="3">
    <source>
        <dbReference type="Proteomes" id="UP000487882"/>
    </source>
</evidence>
<proteinExistence type="predicted"/>
<evidence type="ECO:0000256" key="1">
    <source>
        <dbReference type="SAM" id="Phobius"/>
    </source>
</evidence>
<dbReference type="EMBL" id="WNLP01000004">
    <property type="protein sequence ID" value="MUH59785.1"/>
    <property type="molecule type" value="Genomic_DNA"/>
</dbReference>
<name>A0A7K1J5Q2_9BIFI</name>
<evidence type="ECO:0000313" key="2">
    <source>
        <dbReference type="EMBL" id="MUH59785.1"/>
    </source>
</evidence>